<sequence length="397" mass="45578">MSYGVVVSIYSEILSFSELTSCKHSLFPFGPIETASIRIHHVFNVVIVCLIILGTLFVCLGMVFLGVFSTYLLGMSSMILGLLLISIGLALLKFKERYGLEPKELFGVEGGFDKKLPSEIIQMQDQIADLARELDLEQKKDTLIRGFSARLDVLEGSKTEKKQILKIGVPRNLSEIQERAQEQNSILEQCKEALLFRRKSAQEIFKKLYDRKAAFWRSYREDLWCYSEIHVSKKALSNLYIGDVFEGTAPHFLMEAYAMCRTAKNLRNYVKVCVEDMRVNEEKKRAKQLSVSELLCCCTEIETDLENETNLFTSDSEDVLEEYQIHCIRVTMLHALWAIYNDEVVSRKPIDTLDRVRARMAVEDCIETFEELQMCVVHTKTLELEIAQLYVDILLEA</sequence>
<proteinExistence type="predicted"/>
<evidence type="ECO:0000313" key="3">
    <source>
        <dbReference type="Proteomes" id="UP000000424"/>
    </source>
</evidence>
<reference evidence="2" key="1">
    <citation type="submission" date="2002-05" db="EMBL/GenBank/DDBJ databases">
        <title>The genome sequence of Chlamydia pneumoniae TW183 and comparison with other Chlamydia strains based on whole genome sequence analysis.</title>
        <authorList>
            <person name="Geng M.M."/>
            <person name="Schuhmacher A."/>
            <person name="Muehldorfer I."/>
            <person name="Bensch K.W."/>
            <person name="Schaefer K.P."/>
            <person name="Schneider S."/>
            <person name="Pohl T."/>
            <person name="Essig A."/>
            <person name="Marre R."/>
            <person name="Melchers K."/>
        </authorList>
    </citation>
    <scope>NUCLEOTIDE SEQUENCE [LARGE SCALE GENOMIC DNA]</scope>
    <source>
        <strain evidence="2">TW-183</strain>
    </source>
</reference>
<keyword evidence="1" id="KW-0812">Transmembrane</keyword>
<evidence type="ECO:0000256" key="1">
    <source>
        <dbReference type="SAM" id="Phobius"/>
    </source>
</evidence>
<dbReference type="EMBL" id="AE009440">
    <property type="protein sequence ID" value="AAP98149.1"/>
    <property type="molecule type" value="Genomic_DNA"/>
</dbReference>
<keyword evidence="3" id="KW-1185">Reference proteome</keyword>
<feature type="transmembrane region" description="Helical" evidence="1">
    <location>
        <begin position="71"/>
        <end position="92"/>
    </location>
</feature>
<accession>A0ABM5LC58</accession>
<evidence type="ECO:0000313" key="2">
    <source>
        <dbReference type="EMBL" id="AAP98149.1"/>
    </source>
</evidence>
<name>A0ABM5LC58_CHLPN</name>
<keyword evidence="1" id="KW-0472">Membrane</keyword>
<organism evidence="2 3">
    <name type="scientific">Chlamydia pneumoniae</name>
    <name type="common">Chlamydophila pneumoniae</name>
    <dbReference type="NCBI Taxonomy" id="83558"/>
    <lineage>
        <taxon>Bacteria</taxon>
        <taxon>Pseudomonadati</taxon>
        <taxon>Chlamydiota</taxon>
        <taxon>Chlamydiia</taxon>
        <taxon>Chlamydiales</taxon>
        <taxon>Chlamydiaceae</taxon>
        <taxon>Chlamydia/Chlamydophila group</taxon>
        <taxon>Chlamydia</taxon>
    </lineage>
</organism>
<keyword evidence="1" id="KW-1133">Transmembrane helix</keyword>
<feature type="transmembrane region" description="Helical" evidence="1">
    <location>
        <begin position="42"/>
        <end position="65"/>
    </location>
</feature>
<protein>
    <submittedName>
        <fullName evidence="2">Uncharacterized protein</fullName>
    </submittedName>
</protein>
<dbReference type="Proteomes" id="UP000000424">
    <property type="component" value="Chromosome"/>
</dbReference>
<gene>
    <name evidence="2" type="ordered locus">CpB0216</name>
</gene>